<keyword evidence="3" id="KW-1185">Reference proteome</keyword>
<evidence type="ECO:0000256" key="1">
    <source>
        <dbReference type="SAM" id="Coils"/>
    </source>
</evidence>
<gene>
    <name evidence="2" type="ORF">OLEA9_A052770</name>
</gene>
<keyword evidence="1" id="KW-0175">Coiled coil</keyword>
<dbReference type="AlphaFoldDB" id="A0A8S0UNK1"/>
<sequence length="207" mass="24780">MQLNVIKICQFEHFLGITQLFVNLICQFRKFRPHLYSYPHHSRNRVFFQPSRLWEMGFGNDRTQTSTASQVKRKRDAPSDQDVYYEERLRRMILESAWRECYERYEGRMKAMDDQLAILRSEVEFVRSKVARTESQKIGFDSTPCADNGRVRKMRLGPMPPQVRSKRDAPSELYEERFQRRMKAFDDQLAFLRSEVEHLRSQATGRE</sequence>
<reference evidence="2 3" key="1">
    <citation type="submission" date="2019-12" db="EMBL/GenBank/DDBJ databases">
        <authorList>
            <person name="Alioto T."/>
            <person name="Alioto T."/>
            <person name="Gomez Garrido J."/>
        </authorList>
    </citation>
    <scope>NUCLEOTIDE SEQUENCE [LARGE SCALE GENOMIC DNA]</scope>
</reference>
<feature type="coiled-coil region" evidence="1">
    <location>
        <begin position="102"/>
        <end position="136"/>
    </location>
</feature>
<proteinExistence type="predicted"/>
<evidence type="ECO:0000313" key="2">
    <source>
        <dbReference type="EMBL" id="CAA3018786.1"/>
    </source>
</evidence>
<dbReference type="Proteomes" id="UP000594638">
    <property type="component" value="Unassembled WGS sequence"/>
</dbReference>
<dbReference type="Gramene" id="OE9A052770T4">
    <property type="protein sequence ID" value="OE9A052770C4"/>
    <property type="gene ID" value="OE9A052770"/>
</dbReference>
<dbReference type="EMBL" id="CACTIH010007932">
    <property type="protein sequence ID" value="CAA3018786.1"/>
    <property type="molecule type" value="Genomic_DNA"/>
</dbReference>
<name>A0A8S0UNK1_OLEEU</name>
<comment type="caution">
    <text evidence="2">The sequence shown here is derived from an EMBL/GenBank/DDBJ whole genome shotgun (WGS) entry which is preliminary data.</text>
</comment>
<feature type="coiled-coil region" evidence="1">
    <location>
        <begin position="175"/>
        <end position="202"/>
    </location>
</feature>
<evidence type="ECO:0000313" key="3">
    <source>
        <dbReference type="Proteomes" id="UP000594638"/>
    </source>
</evidence>
<accession>A0A8S0UNK1</accession>
<protein>
    <submittedName>
        <fullName evidence="2">Uncharacterized protein</fullName>
    </submittedName>
</protein>
<organism evidence="2 3">
    <name type="scientific">Olea europaea subsp. europaea</name>
    <dbReference type="NCBI Taxonomy" id="158383"/>
    <lineage>
        <taxon>Eukaryota</taxon>
        <taxon>Viridiplantae</taxon>
        <taxon>Streptophyta</taxon>
        <taxon>Embryophyta</taxon>
        <taxon>Tracheophyta</taxon>
        <taxon>Spermatophyta</taxon>
        <taxon>Magnoliopsida</taxon>
        <taxon>eudicotyledons</taxon>
        <taxon>Gunneridae</taxon>
        <taxon>Pentapetalae</taxon>
        <taxon>asterids</taxon>
        <taxon>lamiids</taxon>
        <taxon>Lamiales</taxon>
        <taxon>Oleaceae</taxon>
        <taxon>Oleeae</taxon>
        <taxon>Olea</taxon>
    </lineage>
</organism>